<evidence type="ECO:0000313" key="9">
    <source>
        <dbReference type="Proteomes" id="UP000054279"/>
    </source>
</evidence>
<accession>A0A0C9UNS7</accession>
<keyword evidence="3 6" id="KW-0812">Transmembrane</keyword>
<evidence type="ECO:0000256" key="6">
    <source>
        <dbReference type="SAM" id="Phobius"/>
    </source>
</evidence>
<feature type="transmembrane region" description="Helical" evidence="6">
    <location>
        <begin position="112"/>
        <end position="135"/>
    </location>
</feature>
<evidence type="ECO:0000256" key="5">
    <source>
        <dbReference type="ARBA" id="ARBA00023136"/>
    </source>
</evidence>
<organism evidence="8 9">
    <name type="scientific">Sphaerobolus stellatus (strain SS14)</name>
    <dbReference type="NCBI Taxonomy" id="990650"/>
    <lineage>
        <taxon>Eukaryota</taxon>
        <taxon>Fungi</taxon>
        <taxon>Dikarya</taxon>
        <taxon>Basidiomycota</taxon>
        <taxon>Agaricomycotina</taxon>
        <taxon>Agaricomycetes</taxon>
        <taxon>Phallomycetidae</taxon>
        <taxon>Geastrales</taxon>
        <taxon>Sphaerobolaceae</taxon>
        <taxon>Sphaerobolus</taxon>
    </lineage>
</organism>
<feature type="transmembrane region" description="Helical" evidence="6">
    <location>
        <begin position="410"/>
        <end position="431"/>
    </location>
</feature>
<dbReference type="InterPro" id="IPR001958">
    <property type="entry name" value="Tet-R_TetA/multi-R_MdtG-like"/>
</dbReference>
<evidence type="ECO:0000256" key="4">
    <source>
        <dbReference type="ARBA" id="ARBA00022989"/>
    </source>
</evidence>
<proteinExistence type="predicted"/>
<keyword evidence="4 6" id="KW-1133">Transmembrane helix</keyword>
<dbReference type="Proteomes" id="UP000054279">
    <property type="component" value="Unassembled WGS sequence"/>
</dbReference>
<dbReference type="SUPFAM" id="SSF103473">
    <property type="entry name" value="MFS general substrate transporter"/>
    <property type="match status" value="1"/>
</dbReference>
<dbReference type="PANTHER" id="PTHR23502">
    <property type="entry name" value="MAJOR FACILITATOR SUPERFAMILY"/>
    <property type="match status" value="1"/>
</dbReference>
<feature type="transmembrane region" description="Helical" evidence="6">
    <location>
        <begin position="372"/>
        <end position="398"/>
    </location>
</feature>
<dbReference type="PROSITE" id="PS50850">
    <property type="entry name" value="MFS"/>
    <property type="match status" value="1"/>
</dbReference>
<name>A0A0C9UNS7_SPHS4</name>
<dbReference type="GO" id="GO:0022857">
    <property type="term" value="F:transmembrane transporter activity"/>
    <property type="evidence" value="ECO:0007669"/>
    <property type="project" value="InterPro"/>
</dbReference>
<dbReference type="Gene3D" id="1.20.1250.20">
    <property type="entry name" value="MFS general substrate transporter like domains"/>
    <property type="match status" value="1"/>
</dbReference>
<feature type="transmembrane region" description="Helical" evidence="6">
    <location>
        <begin position="251"/>
        <end position="271"/>
    </location>
</feature>
<feature type="transmembrane region" description="Helical" evidence="6">
    <location>
        <begin position="88"/>
        <end position="106"/>
    </location>
</feature>
<feature type="transmembrane region" description="Helical" evidence="6">
    <location>
        <begin position="21"/>
        <end position="41"/>
    </location>
</feature>
<dbReference type="Pfam" id="PF07690">
    <property type="entry name" value="MFS_1"/>
    <property type="match status" value="1"/>
</dbReference>
<protein>
    <recommendedName>
        <fullName evidence="7">Major facilitator superfamily (MFS) profile domain-containing protein</fullName>
    </recommendedName>
</protein>
<keyword evidence="2" id="KW-0813">Transport</keyword>
<dbReference type="PRINTS" id="PR01035">
    <property type="entry name" value="TCRTETA"/>
</dbReference>
<feature type="transmembrane region" description="Helical" evidence="6">
    <location>
        <begin position="178"/>
        <end position="197"/>
    </location>
</feature>
<keyword evidence="9" id="KW-1185">Reference proteome</keyword>
<dbReference type="PANTHER" id="PTHR23502:SF51">
    <property type="entry name" value="QUINIDINE RESISTANCE PROTEIN 1-RELATED"/>
    <property type="match status" value="1"/>
</dbReference>
<dbReference type="OrthoDB" id="440553at2759"/>
<dbReference type="AlphaFoldDB" id="A0A0C9UNS7"/>
<reference evidence="8 9" key="1">
    <citation type="submission" date="2014-06" db="EMBL/GenBank/DDBJ databases">
        <title>Evolutionary Origins and Diversification of the Mycorrhizal Mutualists.</title>
        <authorList>
            <consortium name="DOE Joint Genome Institute"/>
            <consortium name="Mycorrhizal Genomics Consortium"/>
            <person name="Kohler A."/>
            <person name="Kuo A."/>
            <person name="Nagy L.G."/>
            <person name="Floudas D."/>
            <person name="Copeland A."/>
            <person name="Barry K.W."/>
            <person name="Cichocki N."/>
            <person name="Veneault-Fourrey C."/>
            <person name="LaButti K."/>
            <person name="Lindquist E.A."/>
            <person name="Lipzen A."/>
            <person name="Lundell T."/>
            <person name="Morin E."/>
            <person name="Murat C."/>
            <person name="Riley R."/>
            <person name="Ohm R."/>
            <person name="Sun H."/>
            <person name="Tunlid A."/>
            <person name="Henrissat B."/>
            <person name="Grigoriev I.V."/>
            <person name="Hibbett D.S."/>
            <person name="Martin F."/>
        </authorList>
    </citation>
    <scope>NUCLEOTIDE SEQUENCE [LARGE SCALE GENOMIC DNA]</scope>
    <source>
        <strain evidence="8 9">SS14</strain>
    </source>
</reference>
<evidence type="ECO:0000256" key="2">
    <source>
        <dbReference type="ARBA" id="ARBA00022448"/>
    </source>
</evidence>
<keyword evidence="5 6" id="KW-0472">Membrane</keyword>
<dbReference type="InterPro" id="IPR020846">
    <property type="entry name" value="MFS_dom"/>
</dbReference>
<dbReference type="EMBL" id="KN837116">
    <property type="protein sequence ID" value="KIJ44663.1"/>
    <property type="molecule type" value="Genomic_DNA"/>
</dbReference>
<evidence type="ECO:0000259" key="7">
    <source>
        <dbReference type="PROSITE" id="PS50850"/>
    </source>
</evidence>
<sequence length="475" mass="51284">MEATSIQSNTSYSIFSPRQRYTIVSLACFTGFLSPLSSLLYTPALPTIAADLGVSITKVNLTVTTYLIFQGITPSLWGTLGDMYGRRILYIITSTISAGACVGLSLTNSYAAVLILRALQATGTASTAALGAGLIRDLIPPKDHGGVLGIYSAGIGAGTAFGPFLGGILAQYIGWHGIFYFLLGLSLAISITVALLLPETLHSIVGNGSISAPRYLLPPIRWLCPKTDAAPLQRNIHSSRVVFAFVETLRLLTYVEVLCCVVFTGICYAVWQNSMVETSTIYAEQYHLTQLQIGLTYISNGMGALIGNIITGRVLNAEYERQLRRETTSSSSPNAPVEQIEKARLLSMSVIAPAFISAIIAFGWIIQSKTHIAVSITASFFIGCFDSGILTSFTTLMVDMFEEKASASTAIINLVRCLLGAAATSTIAPMIGVLNVGWSFTTLGLICVASLPMVWAQYRYGFNWRKRRQEKREKT</sequence>
<comment type="subcellular location">
    <subcellularLocation>
        <location evidence="1">Membrane</location>
        <topology evidence="1">Multi-pass membrane protein</topology>
    </subcellularLocation>
</comment>
<evidence type="ECO:0000313" key="8">
    <source>
        <dbReference type="EMBL" id="KIJ44663.1"/>
    </source>
</evidence>
<evidence type="ECO:0000256" key="1">
    <source>
        <dbReference type="ARBA" id="ARBA00004141"/>
    </source>
</evidence>
<feature type="transmembrane region" description="Helical" evidence="6">
    <location>
        <begin position="345"/>
        <end position="366"/>
    </location>
</feature>
<dbReference type="InterPro" id="IPR011701">
    <property type="entry name" value="MFS"/>
</dbReference>
<dbReference type="InterPro" id="IPR036259">
    <property type="entry name" value="MFS_trans_sf"/>
</dbReference>
<dbReference type="GO" id="GO:0005886">
    <property type="term" value="C:plasma membrane"/>
    <property type="evidence" value="ECO:0007669"/>
    <property type="project" value="TreeGrafter"/>
</dbReference>
<feature type="transmembrane region" description="Helical" evidence="6">
    <location>
        <begin position="437"/>
        <end position="458"/>
    </location>
</feature>
<gene>
    <name evidence="8" type="ORF">M422DRAFT_167989</name>
</gene>
<feature type="transmembrane region" description="Helical" evidence="6">
    <location>
        <begin position="147"/>
        <end position="172"/>
    </location>
</feature>
<dbReference type="HOGENOM" id="CLU_008455_8_4_1"/>
<dbReference type="FunFam" id="1.20.1250.20:FF:000172">
    <property type="entry name" value="MFS multidrug resistance transporter"/>
    <property type="match status" value="1"/>
</dbReference>
<feature type="domain" description="Major facilitator superfamily (MFS) profile" evidence="7">
    <location>
        <begin position="23"/>
        <end position="459"/>
    </location>
</feature>
<evidence type="ECO:0000256" key="3">
    <source>
        <dbReference type="ARBA" id="ARBA00022692"/>
    </source>
</evidence>
<feature type="transmembrane region" description="Helical" evidence="6">
    <location>
        <begin position="61"/>
        <end position="81"/>
    </location>
</feature>
<feature type="transmembrane region" description="Helical" evidence="6">
    <location>
        <begin position="291"/>
        <end position="315"/>
    </location>
</feature>